<reference evidence="3" key="1">
    <citation type="submission" date="2022-11" db="UniProtKB">
        <authorList>
            <consortium name="WormBaseParasite"/>
        </authorList>
    </citation>
    <scope>IDENTIFICATION</scope>
</reference>
<feature type="region of interest" description="Disordered" evidence="1">
    <location>
        <begin position="31"/>
        <end position="57"/>
    </location>
</feature>
<dbReference type="Proteomes" id="UP000887569">
    <property type="component" value="Unplaced"/>
</dbReference>
<proteinExistence type="predicted"/>
<organism evidence="2 3">
    <name type="scientific">Parascaris univalens</name>
    <name type="common">Nematode worm</name>
    <dbReference type="NCBI Taxonomy" id="6257"/>
    <lineage>
        <taxon>Eukaryota</taxon>
        <taxon>Metazoa</taxon>
        <taxon>Ecdysozoa</taxon>
        <taxon>Nematoda</taxon>
        <taxon>Chromadorea</taxon>
        <taxon>Rhabditida</taxon>
        <taxon>Spirurina</taxon>
        <taxon>Ascaridomorpha</taxon>
        <taxon>Ascaridoidea</taxon>
        <taxon>Ascarididae</taxon>
        <taxon>Parascaris</taxon>
    </lineage>
</organism>
<keyword evidence="2" id="KW-1185">Reference proteome</keyword>
<accession>A0A915AXQ3</accession>
<dbReference type="WBParaSite" id="PgR019_g134_t01">
    <property type="protein sequence ID" value="PgR019_g134_t01"/>
    <property type="gene ID" value="PgR019_g134"/>
</dbReference>
<evidence type="ECO:0000313" key="3">
    <source>
        <dbReference type="WBParaSite" id="PgR019_g134_t01"/>
    </source>
</evidence>
<name>A0A915AXQ3_PARUN</name>
<dbReference type="AlphaFoldDB" id="A0A915AXQ3"/>
<evidence type="ECO:0000256" key="1">
    <source>
        <dbReference type="SAM" id="MobiDB-lite"/>
    </source>
</evidence>
<sequence>LVSQEERDRVVNPEDQLFQRQHSQAILELPENQDLQASQETQANLGDRDPRDRPDLRDLLVLQDQTANPANRDHEASRVTQVHRVNGVFVPSTVLLTVVFSSRTGRDAELAHSSCDLFVAFSLVFLGKFTSTSHRKPVSQD</sequence>
<feature type="compositionally biased region" description="Basic and acidic residues" evidence="1">
    <location>
        <begin position="46"/>
        <end position="57"/>
    </location>
</feature>
<evidence type="ECO:0000313" key="2">
    <source>
        <dbReference type="Proteomes" id="UP000887569"/>
    </source>
</evidence>
<feature type="compositionally biased region" description="Polar residues" evidence="1">
    <location>
        <begin position="33"/>
        <end position="44"/>
    </location>
</feature>
<protein>
    <submittedName>
        <fullName evidence="3">Uncharacterized protein</fullName>
    </submittedName>
</protein>